<reference evidence="2 3" key="1">
    <citation type="submission" date="2019-03" db="EMBL/GenBank/DDBJ databases">
        <title>First draft genome of Liparis tanakae, snailfish: a comprehensive survey of snailfish specific genes.</title>
        <authorList>
            <person name="Kim W."/>
            <person name="Song I."/>
            <person name="Jeong J.-H."/>
            <person name="Kim D."/>
            <person name="Kim S."/>
            <person name="Ryu S."/>
            <person name="Song J.Y."/>
            <person name="Lee S.K."/>
        </authorList>
    </citation>
    <scope>NUCLEOTIDE SEQUENCE [LARGE SCALE GENOMIC DNA]</scope>
    <source>
        <tissue evidence="2">Muscle</tissue>
    </source>
</reference>
<feature type="region of interest" description="Disordered" evidence="1">
    <location>
        <begin position="28"/>
        <end position="72"/>
    </location>
</feature>
<dbReference type="Proteomes" id="UP000314294">
    <property type="component" value="Unassembled WGS sequence"/>
</dbReference>
<sequence>MDQTPCVTLTPPLARLQLLSAPRRIAAPLSSRIDQRQIPQGAFPPAERKDSRGRSVPPLGREECRLLGPSRS</sequence>
<accession>A0A4Z2EN59</accession>
<name>A0A4Z2EN59_9TELE</name>
<evidence type="ECO:0000313" key="2">
    <source>
        <dbReference type="EMBL" id="TNN30218.1"/>
    </source>
</evidence>
<protein>
    <submittedName>
        <fullName evidence="2">Uncharacterized protein</fullName>
    </submittedName>
</protein>
<evidence type="ECO:0000256" key="1">
    <source>
        <dbReference type="SAM" id="MobiDB-lite"/>
    </source>
</evidence>
<dbReference type="EMBL" id="SRLO01004739">
    <property type="protein sequence ID" value="TNN30218.1"/>
    <property type="molecule type" value="Genomic_DNA"/>
</dbReference>
<keyword evidence="3" id="KW-1185">Reference proteome</keyword>
<organism evidence="2 3">
    <name type="scientific">Liparis tanakae</name>
    <name type="common">Tanaka's snailfish</name>
    <dbReference type="NCBI Taxonomy" id="230148"/>
    <lineage>
        <taxon>Eukaryota</taxon>
        <taxon>Metazoa</taxon>
        <taxon>Chordata</taxon>
        <taxon>Craniata</taxon>
        <taxon>Vertebrata</taxon>
        <taxon>Euteleostomi</taxon>
        <taxon>Actinopterygii</taxon>
        <taxon>Neopterygii</taxon>
        <taxon>Teleostei</taxon>
        <taxon>Neoteleostei</taxon>
        <taxon>Acanthomorphata</taxon>
        <taxon>Eupercaria</taxon>
        <taxon>Perciformes</taxon>
        <taxon>Cottioidei</taxon>
        <taxon>Cottales</taxon>
        <taxon>Liparidae</taxon>
        <taxon>Liparis</taxon>
    </lineage>
</organism>
<comment type="caution">
    <text evidence="2">The sequence shown here is derived from an EMBL/GenBank/DDBJ whole genome shotgun (WGS) entry which is preliminary data.</text>
</comment>
<proteinExistence type="predicted"/>
<gene>
    <name evidence="2" type="ORF">EYF80_059631</name>
</gene>
<dbReference type="AlphaFoldDB" id="A0A4Z2EN59"/>
<evidence type="ECO:0000313" key="3">
    <source>
        <dbReference type="Proteomes" id="UP000314294"/>
    </source>
</evidence>